<reference evidence="1 2" key="1">
    <citation type="submission" date="2019-03" db="EMBL/GenBank/DDBJ databases">
        <title>Draft Genome Sequence of Duganella callidus sp. nov., a Novel Duganella Species Isolated from Cultivated Soil.</title>
        <authorList>
            <person name="Raths R."/>
            <person name="Peta V."/>
            <person name="Bucking H."/>
        </authorList>
    </citation>
    <scope>NUCLEOTIDE SEQUENCE [LARGE SCALE GENOMIC DNA]</scope>
    <source>
        <strain evidence="1 2">DN04</strain>
    </source>
</reference>
<evidence type="ECO:0000313" key="1">
    <source>
        <dbReference type="EMBL" id="TFW15692.1"/>
    </source>
</evidence>
<dbReference type="AlphaFoldDB" id="A0A4Y9S2W9"/>
<comment type="caution">
    <text evidence="1">The sequence shown here is derived from an EMBL/GenBank/DDBJ whole genome shotgun (WGS) entry which is preliminary data.</text>
</comment>
<dbReference type="RefSeq" id="WP_135204439.1">
    <property type="nucleotide sequence ID" value="NZ_SPVG01000250.1"/>
</dbReference>
<sequence length="295" mass="32494">MAASYLAVLVIGVEQTVTRAAARCLRLAGHAPVVLAPRSCWRMKLGRDCRRLIFWSGEQPSAQQVQQVVSDSGIVAVLAADRATSLLLARHPELPAVPTPRASLIALLEDRWNLMRFADAAGLPVPAGLRIDSAAQLQADPLLYPMVTRPLRGDDISLHYSRGTLPAEYPLLAQVYVPGWKVGASFLARQGRLVACSVFRPARRGRHSFYHSRRVREYVEQFAAVSAYHGAGHLGMRYDPARDNYYVLSWKPGFDASLLAAARAGVNYPELLLRLEEHSTLILPSPDKVLQASPR</sequence>
<organism evidence="1 2">
    <name type="scientific">Duganella callida</name>
    <dbReference type="NCBI Taxonomy" id="2561932"/>
    <lineage>
        <taxon>Bacteria</taxon>
        <taxon>Pseudomonadati</taxon>
        <taxon>Pseudomonadota</taxon>
        <taxon>Betaproteobacteria</taxon>
        <taxon>Burkholderiales</taxon>
        <taxon>Oxalobacteraceae</taxon>
        <taxon>Telluria group</taxon>
        <taxon>Duganella</taxon>
    </lineage>
</organism>
<evidence type="ECO:0008006" key="3">
    <source>
        <dbReference type="Google" id="ProtNLM"/>
    </source>
</evidence>
<keyword evidence="2" id="KW-1185">Reference proteome</keyword>
<dbReference type="OrthoDB" id="40611at2"/>
<dbReference type="EMBL" id="SPVG01000250">
    <property type="protein sequence ID" value="TFW15692.1"/>
    <property type="molecule type" value="Genomic_DNA"/>
</dbReference>
<dbReference type="SUPFAM" id="SSF56059">
    <property type="entry name" value="Glutathione synthetase ATP-binding domain-like"/>
    <property type="match status" value="1"/>
</dbReference>
<evidence type="ECO:0000313" key="2">
    <source>
        <dbReference type="Proteomes" id="UP000297729"/>
    </source>
</evidence>
<proteinExistence type="predicted"/>
<gene>
    <name evidence="1" type="ORF">E4L98_26040</name>
</gene>
<accession>A0A4Y9S2W9</accession>
<name>A0A4Y9S2W9_9BURK</name>
<protein>
    <recommendedName>
        <fullName evidence="3">ATP-grasp domain-containing protein</fullName>
    </recommendedName>
</protein>
<dbReference type="Proteomes" id="UP000297729">
    <property type="component" value="Unassembled WGS sequence"/>
</dbReference>